<dbReference type="EMBL" id="LGGH01000097">
    <property type="protein sequence ID" value="KUK67465.1"/>
    <property type="molecule type" value="Genomic_DNA"/>
</dbReference>
<gene>
    <name evidence="1" type="ORF">XD86_0756</name>
    <name evidence="2" type="ORF">XE02_0173</name>
</gene>
<evidence type="ECO:0000313" key="2">
    <source>
        <dbReference type="EMBL" id="KUK91211.1"/>
    </source>
</evidence>
<reference evidence="1" key="1">
    <citation type="journal article" date="2015" name="MBio">
        <title>Genome-resolved metagenomic analysis reveals roles for candidate phyla and other microbial community members in biogeochemical transformations in oil reservoirs.</title>
        <authorList>
            <person name="Hu P."/>
            <person name="Tom L."/>
            <person name="Singh A."/>
            <person name="Thomas B.C."/>
            <person name="Baker B.J."/>
            <person name="Piceno Y.M."/>
            <person name="Andersen G.L."/>
            <person name="Banfield J.F."/>
        </authorList>
    </citation>
    <scope>NUCLEOTIDE SEQUENCE [LARGE SCALE GENOMIC DNA]</scope>
    <source>
        <strain evidence="1">46_47</strain>
        <strain evidence="2">46_70</strain>
    </source>
</reference>
<comment type="caution">
    <text evidence="1">The sequence shown here is derived from an EMBL/GenBank/DDBJ whole genome shotgun (WGS) entry which is preliminary data.</text>
</comment>
<evidence type="ECO:0000313" key="4">
    <source>
        <dbReference type="Proteomes" id="UP000055014"/>
    </source>
</evidence>
<dbReference type="Proteomes" id="UP000055014">
    <property type="component" value="Unassembled WGS sequence"/>
</dbReference>
<sequence>MVVKLKRSSFEISADELIKRILWRISSEVSSDASLFILEKYRDVFKEVDPREGLSRTGREIKLSGNDFLRKRTENIIDEKNVIVSSHLGEREERVKLVCLSYSNEPLGLLLLSASSEVNDSLKAWIKELELALYYSLKRSTEEEGYRRLKLVSRLTSVLETETHSEELIYKSLEIAREMLRVRWIFFLEKFETRFLLRAAIGEGTNPLRGIEIKISEEQLDLLSQERLFVSA</sequence>
<feature type="non-terminal residue" evidence="1">
    <location>
        <position position="232"/>
    </location>
</feature>
<reference evidence="3 4" key="2">
    <citation type="journal article" date="2015" name="MBio">
        <title>Genome-Resolved Metagenomic Analysis Reveals Roles for Candidate Phyla and Other Microbial Community Members in Biogeochemical Transformations in Oil Reservoirs.</title>
        <authorList>
            <person name="Hu P."/>
            <person name="Tom L."/>
            <person name="Singh A."/>
            <person name="Thomas B.C."/>
            <person name="Baker B.J."/>
            <person name="Piceno Y.M."/>
            <person name="Andersen G.L."/>
            <person name="Banfield J.F."/>
        </authorList>
    </citation>
    <scope>NUCLEOTIDE SEQUENCE [LARGE SCALE GENOMIC DNA]</scope>
</reference>
<protein>
    <submittedName>
        <fullName evidence="1">PAS domain S-box</fullName>
    </submittedName>
</protein>
<name>A0A124FU52_9BACT</name>
<dbReference type="AlphaFoldDB" id="A0A124FU52"/>
<evidence type="ECO:0000313" key="3">
    <source>
        <dbReference type="Proteomes" id="UP000054260"/>
    </source>
</evidence>
<organism evidence="1 3">
    <name type="scientific">Mesotoga infera</name>
    <dbReference type="NCBI Taxonomy" id="1236046"/>
    <lineage>
        <taxon>Bacteria</taxon>
        <taxon>Thermotogati</taxon>
        <taxon>Thermotogota</taxon>
        <taxon>Thermotogae</taxon>
        <taxon>Kosmotogales</taxon>
        <taxon>Kosmotogaceae</taxon>
        <taxon>Mesotoga</taxon>
    </lineage>
</organism>
<evidence type="ECO:0000313" key="1">
    <source>
        <dbReference type="EMBL" id="KUK67465.1"/>
    </source>
</evidence>
<dbReference type="EMBL" id="LGGW01000007">
    <property type="protein sequence ID" value="KUK91211.1"/>
    <property type="molecule type" value="Genomic_DNA"/>
</dbReference>
<dbReference type="Proteomes" id="UP000054260">
    <property type="component" value="Unassembled WGS sequence"/>
</dbReference>
<proteinExistence type="predicted"/>
<accession>A0A124FU52</accession>